<sequence>MPGILSLHRHEDHGSSHTNIRDRLFTRNRVRSPDRNENDLEMNARAPAEADQPSPQHQRDGSHRSILSSISILPTLAAMRQQERDQELENQIRRAEANRPPSPTPAQLEAGQAAVQLAPPAGIAPNADPVSVETVASAPVVVPPTSSSRKAAKTRREREEAATLFGPNLANYFGSGSSSSGTVSGSANASSSTNVNALNVAGSSAAAAAAATATANSDLTNAFSAARRARLGSRGRARGASLSGLSVLSFGGESISSVGGANSPDPSAIQAPNVGMDQSTWLAQQANEKEISEGDVAMSEGIDLETLKRWIEKSAVGDGPGHPPLCTTLQAYVNLKRNTVRMMPKSKDPDQGASSPPDSDPEATKKMARLASASDVNLLRTAPSLSLLPNLSNSLNAQEMSSSDPAATPASLLPATTHSLYFEYDCATPNASVQVFVRASRKHGSWASYIAPLGGVPMTGVKNPMLAQRGPPPHVLGWPVHVAKLQTGFGVGHKASIALNLDYYAPPGGKNGGSKQANDDGDKDKAKLEDETVERDVQGFEGVTGDANGVPETPAWDLNRRLEIETEDAEDEARATRPRLRVPVTTAAVGDTTTAATGSPALAAVEPEPVSEPETKEQRLAREKAERETLKVAIVIEALDESSKPLREPNLQTTYLRITSLPAKRSDDSPLMPGERVWSVQVEGQEAEIGPHRFQLQELYGLSSKPPPVKPAPVGGEGGDGGEGGEGDEEGNAGATTVGGLGETGLPSGFLPDIEGSDGTECLICLSSPPTTLLLPCTHGLCLECAVQLRESVLSIRQSERRRGRTPRRKYACPVCRRGYTSMLHLSKADEKLVAQARSRASNVVV</sequence>
<organism evidence="1 2">
    <name type="scientific">Violaceomyces palustris</name>
    <dbReference type="NCBI Taxonomy" id="1673888"/>
    <lineage>
        <taxon>Eukaryota</taxon>
        <taxon>Fungi</taxon>
        <taxon>Dikarya</taxon>
        <taxon>Basidiomycota</taxon>
        <taxon>Ustilaginomycotina</taxon>
        <taxon>Ustilaginomycetes</taxon>
        <taxon>Violaceomycetales</taxon>
        <taxon>Violaceomycetaceae</taxon>
        <taxon>Violaceomyces</taxon>
    </lineage>
</organism>
<reference evidence="1 2" key="1">
    <citation type="journal article" date="2018" name="Mol. Biol. Evol.">
        <title>Broad Genomic Sampling Reveals a Smut Pathogenic Ancestry of the Fungal Clade Ustilaginomycotina.</title>
        <authorList>
            <person name="Kijpornyongpan T."/>
            <person name="Mondo S.J."/>
            <person name="Barry K."/>
            <person name="Sandor L."/>
            <person name="Lee J."/>
            <person name="Lipzen A."/>
            <person name="Pangilinan J."/>
            <person name="LaButti K."/>
            <person name="Hainaut M."/>
            <person name="Henrissat B."/>
            <person name="Grigoriev I.V."/>
            <person name="Spatafora J.W."/>
            <person name="Aime M.C."/>
        </authorList>
    </citation>
    <scope>NUCLEOTIDE SEQUENCE [LARGE SCALE GENOMIC DNA]</scope>
    <source>
        <strain evidence="1 2">SA 807</strain>
    </source>
</reference>
<name>A0ACD0NT80_9BASI</name>
<gene>
    <name evidence="1" type="ORF">IE53DRAFT_388778</name>
</gene>
<accession>A0ACD0NT80</accession>
<dbReference type="EMBL" id="KZ820109">
    <property type="protein sequence ID" value="PWN49015.1"/>
    <property type="molecule type" value="Genomic_DNA"/>
</dbReference>
<evidence type="ECO:0000313" key="2">
    <source>
        <dbReference type="Proteomes" id="UP000245626"/>
    </source>
</evidence>
<keyword evidence="2" id="KW-1185">Reference proteome</keyword>
<proteinExistence type="predicted"/>
<dbReference type="Proteomes" id="UP000245626">
    <property type="component" value="Unassembled WGS sequence"/>
</dbReference>
<evidence type="ECO:0000313" key="1">
    <source>
        <dbReference type="EMBL" id="PWN49015.1"/>
    </source>
</evidence>
<protein>
    <submittedName>
        <fullName evidence="1">Uncharacterized protein</fullName>
    </submittedName>
</protein>